<keyword evidence="1 4" id="KW-0808">Transferase</keyword>
<dbReference type="GO" id="GO:0016607">
    <property type="term" value="C:nuclear speck"/>
    <property type="evidence" value="ECO:0007669"/>
    <property type="project" value="TreeGrafter"/>
</dbReference>
<comment type="pathway">
    <text evidence="4">Protein modification; protein ubiquitination.</text>
</comment>
<dbReference type="UniPathway" id="UPA00143"/>
<keyword evidence="2 3" id="KW-0833">Ubl conjugation pathway</keyword>
<accession>A0A7J7K5Z9</accession>
<sequence length="131" mass="14790">MEQLFCGNKSTKWDTKELFDCCRADHGYTMDSKALQNLFEILSSYDTEQQRKFLSFVTGSPRLPVGGFRSLNPQLTIVRKAFSASENPDDFLPSVMTCVNYLKLPDYSSVDIMRSKLDTAASIGQLSFHLS</sequence>
<dbReference type="OrthoDB" id="271273at2759"/>
<proteinExistence type="inferred from homology"/>
<dbReference type="Proteomes" id="UP000593567">
    <property type="component" value="Unassembled WGS sequence"/>
</dbReference>
<dbReference type="PROSITE" id="PS50237">
    <property type="entry name" value="HECT"/>
    <property type="match status" value="1"/>
</dbReference>
<dbReference type="GO" id="GO:0000209">
    <property type="term" value="P:protein polyubiquitination"/>
    <property type="evidence" value="ECO:0007669"/>
    <property type="project" value="TreeGrafter"/>
</dbReference>
<evidence type="ECO:0000256" key="3">
    <source>
        <dbReference type="PROSITE-ProRule" id="PRU00104"/>
    </source>
</evidence>
<reference evidence="6" key="1">
    <citation type="submission" date="2020-06" db="EMBL/GenBank/DDBJ databases">
        <title>Draft genome of Bugula neritina, a colonial animal packing powerful symbionts and potential medicines.</title>
        <authorList>
            <person name="Rayko M."/>
        </authorList>
    </citation>
    <scope>NUCLEOTIDE SEQUENCE [LARGE SCALE GENOMIC DNA]</scope>
    <source>
        <strain evidence="6">Kwan_BN1</strain>
    </source>
</reference>
<dbReference type="AlphaFoldDB" id="A0A7J7K5Z9"/>
<evidence type="ECO:0000259" key="5">
    <source>
        <dbReference type="PROSITE" id="PS50237"/>
    </source>
</evidence>
<dbReference type="FunFam" id="3.30.2410.10:FF:000005">
    <property type="entry name" value="E3 ubiquitin-protein ligase TRIP12 isoform X1"/>
    <property type="match status" value="1"/>
</dbReference>
<dbReference type="InterPro" id="IPR045322">
    <property type="entry name" value="HECTD1/TRIP12-like"/>
</dbReference>
<dbReference type="SUPFAM" id="SSF56204">
    <property type="entry name" value="Hect, E3 ligase catalytic domain"/>
    <property type="match status" value="1"/>
</dbReference>
<evidence type="ECO:0000256" key="2">
    <source>
        <dbReference type="ARBA" id="ARBA00022786"/>
    </source>
</evidence>
<feature type="active site" description="Glycyl thioester intermediate" evidence="3">
    <location>
        <position position="98"/>
    </location>
</feature>
<dbReference type="PANTHER" id="PTHR45670">
    <property type="entry name" value="E3 UBIQUITIN-PROTEIN LIGASE TRIP12"/>
    <property type="match status" value="1"/>
</dbReference>
<evidence type="ECO:0000313" key="6">
    <source>
        <dbReference type="EMBL" id="KAF6033615.1"/>
    </source>
</evidence>
<keyword evidence="7" id="KW-1185">Reference proteome</keyword>
<dbReference type="PANTHER" id="PTHR45670:SF13">
    <property type="entry name" value="E3 UBIQUITIN-PROTEIN LIGASE TRIP12"/>
    <property type="match status" value="1"/>
</dbReference>
<dbReference type="Gene3D" id="3.30.2410.10">
    <property type="entry name" value="Hect, E3 ligase catalytic domain"/>
    <property type="match status" value="1"/>
</dbReference>
<dbReference type="EC" id="2.3.2.26" evidence="4"/>
<protein>
    <recommendedName>
        <fullName evidence="4">E3 ubiquitin-protein ligase</fullName>
        <ecNumber evidence="4">2.3.2.26</ecNumber>
    </recommendedName>
</protein>
<comment type="caution">
    <text evidence="6">The sequence shown here is derived from an EMBL/GenBank/DDBJ whole genome shotgun (WGS) entry which is preliminary data.</text>
</comment>
<feature type="domain" description="HECT" evidence="5">
    <location>
        <begin position="1"/>
        <end position="131"/>
    </location>
</feature>
<evidence type="ECO:0000256" key="1">
    <source>
        <dbReference type="ARBA" id="ARBA00022679"/>
    </source>
</evidence>
<comment type="function">
    <text evidence="4">E3 ubiquitin-protein ligase which accepts ubiquitin from an E2 ubiquitin-conjugating enzyme in the form of a thioester and then directly transfers the ubiquitin to targeted substrates.</text>
</comment>
<name>A0A7J7K5Z9_BUGNE</name>
<dbReference type="GO" id="GO:0043161">
    <property type="term" value="P:proteasome-mediated ubiquitin-dependent protein catabolic process"/>
    <property type="evidence" value="ECO:0007669"/>
    <property type="project" value="TreeGrafter"/>
</dbReference>
<dbReference type="InterPro" id="IPR035983">
    <property type="entry name" value="Hect_E3_ubiquitin_ligase"/>
</dbReference>
<comment type="similarity">
    <text evidence="4">Belongs to the UPL family. K-HECT subfamily.</text>
</comment>
<evidence type="ECO:0000313" key="7">
    <source>
        <dbReference type="Proteomes" id="UP000593567"/>
    </source>
</evidence>
<evidence type="ECO:0000256" key="4">
    <source>
        <dbReference type="RuleBase" id="RU369009"/>
    </source>
</evidence>
<dbReference type="GO" id="GO:0061630">
    <property type="term" value="F:ubiquitin protein ligase activity"/>
    <property type="evidence" value="ECO:0007669"/>
    <property type="project" value="UniProtKB-UniRule"/>
</dbReference>
<dbReference type="EMBL" id="VXIV02001280">
    <property type="protein sequence ID" value="KAF6033615.1"/>
    <property type="molecule type" value="Genomic_DNA"/>
</dbReference>
<comment type="catalytic activity">
    <reaction evidence="4">
        <text>S-ubiquitinyl-[E2 ubiquitin-conjugating enzyme]-L-cysteine + [acceptor protein]-L-lysine = [E2 ubiquitin-conjugating enzyme]-L-cysteine + N(6)-ubiquitinyl-[acceptor protein]-L-lysine.</text>
        <dbReference type="EC" id="2.3.2.26"/>
    </reaction>
</comment>
<gene>
    <name evidence="6" type="ORF">EB796_008075</name>
</gene>
<dbReference type="InterPro" id="IPR000569">
    <property type="entry name" value="HECT_dom"/>
</dbReference>
<organism evidence="6 7">
    <name type="scientific">Bugula neritina</name>
    <name type="common">Brown bryozoan</name>
    <name type="synonym">Sertularia neritina</name>
    <dbReference type="NCBI Taxonomy" id="10212"/>
    <lineage>
        <taxon>Eukaryota</taxon>
        <taxon>Metazoa</taxon>
        <taxon>Spiralia</taxon>
        <taxon>Lophotrochozoa</taxon>
        <taxon>Bryozoa</taxon>
        <taxon>Gymnolaemata</taxon>
        <taxon>Cheilostomatida</taxon>
        <taxon>Flustrina</taxon>
        <taxon>Buguloidea</taxon>
        <taxon>Bugulidae</taxon>
        <taxon>Bugula</taxon>
    </lineage>
</organism>
<dbReference type="Pfam" id="PF00632">
    <property type="entry name" value="HECT"/>
    <property type="match status" value="1"/>
</dbReference>